<evidence type="ECO:0000256" key="1">
    <source>
        <dbReference type="SAM" id="Phobius"/>
    </source>
</evidence>
<organism evidence="2 3">
    <name type="scientific">Symbiobacterium terraclitae</name>
    <dbReference type="NCBI Taxonomy" id="557451"/>
    <lineage>
        <taxon>Bacteria</taxon>
        <taxon>Bacillati</taxon>
        <taxon>Bacillota</taxon>
        <taxon>Clostridia</taxon>
        <taxon>Eubacteriales</taxon>
        <taxon>Symbiobacteriaceae</taxon>
        <taxon>Symbiobacterium</taxon>
    </lineage>
</organism>
<comment type="caution">
    <text evidence="2">The sequence shown here is derived from an EMBL/GenBank/DDBJ whole genome shotgun (WGS) entry which is preliminary data.</text>
</comment>
<proteinExistence type="predicted"/>
<dbReference type="RefSeq" id="WP_209465751.1">
    <property type="nucleotide sequence ID" value="NZ_JAGGLG010000006.1"/>
</dbReference>
<dbReference type="EMBL" id="JAGGLG010000006">
    <property type="protein sequence ID" value="MBP2017606.1"/>
    <property type="molecule type" value="Genomic_DNA"/>
</dbReference>
<dbReference type="Proteomes" id="UP001519289">
    <property type="component" value="Unassembled WGS sequence"/>
</dbReference>
<protein>
    <submittedName>
        <fullName evidence="2">Uncharacterized protein</fullName>
    </submittedName>
</protein>
<name>A0ABS4JPY6_9FIRM</name>
<keyword evidence="1" id="KW-0472">Membrane</keyword>
<evidence type="ECO:0000313" key="3">
    <source>
        <dbReference type="Proteomes" id="UP001519289"/>
    </source>
</evidence>
<accession>A0ABS4JPY6</accession>
<evidence type="ECO:0000313" key="2">
    <source>
        <dbReference type="EMBL" id="MBP2017606.1"/>
    </source>
</evidence>
<keyword evidence="3" id="KW-1185">Reference proteome</keyword>
<keyword evidence="1" id="KW-0812">Transmembrane</keyword>
<reference evidence="2 3" key="1">
    <citation type="submission" date="2021-03" db="EMBL/GenBank/DDBJ databases">
        <title>Genomic Encyclopedia of Type Strains, Phase IV (KMG-IV): sequencing the most valuable type-strain genomes for metagenomic binning, comparative biology and taxonomic classification.</title>
        <authorList>
            <person name="Goeker M."/>
        </authorList>
    </citation>
    <scope>NUCLEOTIDE SEQUENCE [LARGE SCALE GENOMIC DNA]</scope>
    <source>
        <strain evidence="2 3">DSM 27138</strain>
    </source>
</reference>
<feature type="transmembrane region" description="Helical" evidence="1">
    <location>
        <begin position="6"/>
        <end position="36"/>
    </location>
</feature>
<keyword evidence="1" id="KW-1133">Transmembrane helix</keyword>
<sequence>MLLYGAALLVAFLIGWLLPHPLGLILLGTMALGAVWRLGDRVSRLEAVVRDLLGGMLEENPYESRDAYMAERARIRARMEQYRRQAEEEKR</sequence>
<gene>
    <name evidence="2" type="ORF">J2Z79_000991</name>
</gene>